<dbReference type="EMBL" id="JABACJ020000002">
    <property type="protein sequence ID" value="MBU3874734.1"/>
    <property type="molecule type" value="Genomic_DNA"/>
</dbReference>
<feature type="domain" description="Glycosyltransferase 2-like" evidence="1">
    <location>
        <begin position="8"/>
        <end position="173"/>
    </location>
</feature>
<gene>
    <name evidence="2" type="ORF">HGO97_002765</name>
</gene>
<dbReference type="Pfam" id="PF00535">
    <property type="entry name" value="Glycos_transf_2"/>
    <property type="match status" value="1"/>
</dbReference>
<dbReference type="PANTHER" id="PTHR43685">
    <property type="entry name" value="GLYCOSYLTRANSFERASE"/>
    <property type="match status" value="1"/>
</dbReference>
<organism evidence="2 3">
    <name type="scientific">Faecalicatena faecalis</name>
    <dbReference type="NCBI Taxonomy" id="2726362"/>
    <lineage>
        <taxon>Bacteria</taxon>
        <taxon>Bacillati</taxon>
        <taxon>Bacillota</taxon>
        <taxon>Clostridia</taxon>
        <taxon>Lachnospirales</taxon>
        <taxon>Lachnospiraceae</taxon>
        <taxon>Faecalicatena</taxon>
    </lineage>
</organism>
<name>A0ABS6CZH7_9FIRM</name>
<reference evidence="2 3" key="1">
    <citation type="submission" date="2021-06" db="EMBL/GenBank/DDBJ databases">
        <title>Faecalicatena sp. nov. isolated from porcine feces.</title>
        <authorList>
            <person name="Oh B.S."/>
            <person name="Lee J.H."/>
        </authorList>
    </citation>
    <scope>NUCLEOTIDE SEQUENCE [LARGE SCALE GENOMIC DNA]</scope>
    <source>
        <strain evidence="2 3">AGMB00832</strain>
    </source>
</reference>
<dbReference type="RefSeq" id="WP_216239223.1">
    <property type="nucleotide sequence ID" value="NZ_JABACJ020000002.1"/>
</dbReference>
<protein>
    <submittedName>
        <fullName evidence="2">Glycosyltransferase family 2 protein</fullName>
    </submittedName>
</protein>
<evidence type="ECO:0000259" key="1">
    <source>
        <dbReference type="Pfam" id="PF00535"/>
    </source>
</evidence>
<dbReference type="Proteomes" id="UP000723714">
    <property type="component" value="Unassembled WGS sequence"/>
</dbReference>
<proteinExistence type="predicted"/>
<sequence length="310" mass="35802">MRYRTVDIIIPIYRPDIKFDILISKLLRQNYPIQKIIVVNTKSGSFPYETVGLSKKISVIEISKEEFDHGATRNMAVQMSDAEIVVCMTQDAVPQNYQLIEYLVAPFDDEKVGCTYARQLPAEECDTIERYTRQFNYPAKSCIKDMQSVKEMGIKAYFCSNVCAAYRRTYYDEAGGFIKKAIFNEDMIMAAHMLQLGYKCAYVSEAEVIHSHNYTCTQQLKRNFDIAVSQLENPEVFKGIKSENEGIRLVRSTAVYLVREKKPWLLVQLVVKSGFKYLGFLLGKNYKKLPLKLILLCSLNPKYWTNMDKE</sequence>
<evidence type="ECO:0000313" key="3">
    <source>
        <dbReference type="Proteomes" id="UP000723714"/>
    </source>
</evidence>
<accession>A0ABS6CZH7</accession>
<dbReference type="InterPro" id="IPR050834">
    <property type="entry name" value="Glycosyltransf_2"/>
</dbReference>
<dbReference type="InterPro" id="IPR001173">
    <property type="entry name" value="Glyco_trans_2-like"/>
</dbReference>
<evidence type="ECO:0000313" key="2">
    <source>
        <dbReference type="EMBL" id="MBU3874734.1"/>
    </source>
</evidence>
<dbReference type="PANTHER" id="PTHR43685:SF13">
    <property type="entry name" value="O ANTIGEN BIOSYNTHESIS RHAMNOSYLTRANSFERASE RFBN"/>
    <property type="match status" value="1"/>
</dbReference>
<keyword evidence="3" id="KW-1185">Reference proteome</keyword>
<comment type="caution">
    <text evidence="2">The sequence shown here is derived from an EMBL/GenBank/DDBJ whole genome shotgun (WGS) entry which is preliminary data.</text>
</comment>